<dbReference type="Pfam" id="PF08240">
    <property type="entry name" value="ADH_N"/>
    <property type="match status" value="1"/>
</dbReference>
<protein>
    <submittedName>
        <fullName evidence="7">NAD(P)-dependent alcohol dehydrogenase</fullName>
    </submittedName>
</protein>
<evidence type="ECO:0000256" key="4">
    <source>
        <dbReference type="ARBA" id="ARBA00023002"/>
    </source>
</evidence>
<evidence type="ECO:0000259" key="6">
    <source>
        <dbReference type="SMART" id="SM00829"/>
    </source>
</evidence>
<evidence type="ECO:0000256" key="3">
    <source>
        <dbReference type="ARBA" id="ARBA00022833"/>
    </source>
</evidence>
<dbReference type="SUPFAM" id="SSF50129">
    <property type="entry name" value="GroES-like"/>
    <property type="match status" value="1"/>
</dbReference>
<evidence type="ECO:0000313" key="7">
    <source>
        <dbReference type="EMBL" id="GAA1703862.1"/>
    </source>
</evidence>
<dbReference type="InterPro" id="IPR020843">
    <property type="entry name" value="ER"/>
</dbReference>
<dbReference type="PANTHER" id="PTHR43401:SF4">
    <property type="entry name" value="D-ARABINOSE 1-DEHYDROGENASE (NADP(+))"/>
    <property type="match status" value="1"/>
</dbReference>
<gene>
    <name evidence="7" type="ORF">GCM10009808_22180</name>
</gene>
<evidence type="ECO:0000313" key="8">
    <source>
        <dbReference type="Proteomes" id="UP001501690"/>
    </source>
</evidence>
<dbReference type="InterPro" id="IPR036291">
    <property type="entry name" value="NAD(P)-bd_dom_sf"/>
</dbReference>
<keyword evidence="4" id="KW-0560">Oxidoreductase</keyword>
<dbReference type="PROSITE" id="PS00059">
    <property type="entry name" value="ADH_ZINC"/>
    <property type="match status" value="1"/>
</dbReference>
<dbReference type="RefSeq" id="WP_344072570.1">
    <property type="nucleotide sequence ID" value="NZ_BAAAPL010000002.1"/>
</dbReference>
<name>A0ABN2IF35_9MICO</name>
<sequence length="315" mass="32594">MKALQFTTTGEPLVVTELPVPEPGPGQVLLRMKAAGLCHTDVGVLEDEGWLELLVKTPITIGHENAGEVAAVGDGVTDWKVGDRVAVCPTTAAGAPGFSFDGGFAEMMLVDEQTLLPIPDGVDWVLGAAATDAGMTSYAAVMTRGGVKAGDTVGIIGLGGLGQIGARVAVLEGATVYAAEVNEAAWHLADELGLAGVQKSIADFPDVVFDVIIDFAGFGTTTAQAVDVIRRDGTVVVVGMGKLESTISTRSLILNQCILKGSNGGTKEDIAGVYRLMATGKLTPVTTTIPFEEIPEGLHRLHDGQVTGRLVAVFD</sequence>
<dbReference type="Pfam" id="PF00107">
    <property type="entry name" value="ADH_zinc_N"/>
    <property type="match status" value="1"/>
</dbReference>
<dbReference type="CDD" id="cd08254">
    <property type="entry name" value="hydroxyacyl_CoA_DH"/>
    <property type="match status" value="1"/>
</dbReference>
<dbReference type="SMART" id="SM00829">
    <property type="entry name" value="PKS_ER"/>
    <property type="match status" value="1"/>
</dbReference>
<keyword evidence="3 5" id="KW-0862">Zinc</keyword>
<accession>A0ABN2IF35</accession>
<dbReference type="Gene3D" id="3.90.180.10">
    <property type="entry name" value="Medium-chain alcohol dehydrogenases, catalytic domain"/>
    <property type="match status" value="1"/>
</dbReference>
<evidence type="ECO:0000256" key="5">
    <source>
        <dbReference type="RuleBase" id="RU361277"/>
    </source>
</evidence>
<comment type="caution">
    <text evidence="7">The sequence shown here is derived from an EMBL/GenBank/DDBJ whole genome shotgun (WGS) entry which is preliminary data.</text>
</comment>
<comment type="cofactor">
    <cofactor evidence="1 5">
        <name>Zn(2+)</name>
        <dbReference type="ChEBI" id="CHEBI:29105"/>
    </cofactor>
</comment>
<reference evidence="7 8" key="1">
    <citation type="journal article" date="2019" name="Int. J. Syst. Evol. Microbiol.">
        <title>The Global Catalogue of Microorganisms (GCM) 10K type strain sequencing project: providing services to taxonomists for standard genome sequencing and annotation.</title>
        <authorList>
            <consortium name="The Broad Institute Genomics Platform"/>
            <consortium name="The Broad Institute Genome Sequencing Center for Infectious Disease"/>
            <person name="Wu L."/>
            <person name="Ma J."/>
        </authorList>
    </citation>
    <scope>NUCLEOTIDE SEQUENCE [LARGE SCALE GENOMIC DNA]</scope>
    <source>
        <strain evidence="7 8">JCM 15577</strain>
    </source>
</reference>
<dbReference type="Proteomes" id="UP001501690">
    <property type="component" value="Unassembled WGS sequence"/>
</dbReference>
<dbReference type="EMBL" id="BAAAPL010000002">
    <property type="protein sequence ID" value="GAA1703862.1"/>
    <property type="molecule type" value="Genomic_DNA"/>
</dbReference>
<organism evidence="7 8">
    <name type="scientific">Microbacterium sediminicola</name>
    <dbReference type="NCBI Taxonomy" id="415210"/>
    <lineage>
        <taxon>Bacteria</taxon>
        <taxon>Bacillati</taxon>
        <taxon>Actinomycetota</taxon>
        <taxon>Actinomycetes</taxon>
        <taxon>Micrococcales</taxon>
        <taxon>Microbacteriaceae</taxon>
        <taxon>Microbacterium</taxon>
    </lineage>
</organism>
<comment type="similarity">
    <text evidence="5">Belongs to the zinc-containing alcohol dehydrogenase family.</text>
</comment>
<evidence type="ECO:0000256" key="1">
    <source>
        <dbReference type="ARBA" id="ARBA00001947"/>
    </source>
</evidence>
<dbReference type="InterPro" id="IPR013154">
    <property type="entry name" value="ADH-like_N"/>
</dbReference>
<dbReference type="InterPro" id="IPR011032">
    <property type="entry name" value="GroES-like_sf"/>
</dbReference>
<feature type="domain" description="Enoyl reductase (ER)" evidence="6">
    <location>
        <begin position="10"/>
        <end position="312"/>
    </location>
</feature>
<proteinExistence type="inferred from homology"/>
<dbReference type="InterPro" id="IPR013149">
    <property type="entry name" value="ADH-like_C"/>
</dbReference>
<keyword evidence="8" id="KW-1185">Reference proteome</keyword>
<dbReference type="InterPro" id="IPR050129">
    <property type="entry name" value="Zn_alcohol_dh"/>
</dbReference>
<dbReference type="PANTHER" id="PTHR43401">
    <property type="entry name" value="L-THREONINE 3-DEHYDROGENASE"/>
    <property type="match status" value="1"/>
</dbReference>
<keyword evidence="2 5" id="KW-0479">Metal-binding</keyword>
<dbReference type="SUPFAM" id="SSF51735">
    <property type="entry name" value="NAD(P)-binding Rossmann-fold domains"/>
    <property type="match status" value="1"/>
</dbReference>
<dbReference type="InterPro" id="IPR002328">
    <property type="entry name" value="ADH_Zn_CS"/>
</dbReference>
<evidence type="ECO:0000256" key="2">
    <source>
        <dbReference type="ARBA" id="ARBA00022723"/>
    </source>
</evidence>